<organism evidence="1">
    <name type="scientific">uncultured virus</name>
    <dbReference type="NCBI Taxonomy" id="340016"/>
    <lineage>
        <taxon>Viruses</taxon>
        <taxon>environmental samples</taxon>
    </lineage>
</organism>
<proteinExistence type="predicted"/>
<dbReference type="EMBL" id="KY052843">
    <property type="protein sequence ID" value="ASF00577.1"/>
    <property type="molecule type" value="Genomic_DNA"/>
</dbReference>
<protein>
    <submittedName>
        <fullName evidence="1">Uncharacterized protein</fullName>
    </submittedName>
</protein>
<accession>A0A218MMR4</accession>
<reference evidence="1" key="1">
    <citation type="submission" date="2016-10" db="EMBL/GenBank/DDBJ databases">
        <authorList>
            <person name="Varghese N."/>
        </authorList>
    </citation>
    <scope>NUCLEOTIDE SEQUENCE</scope>
</reference>
<sequence length="42" mass="4995">MAIQETLQELKDFIDENPFNLTDLDITNLNEVYESMKNKYNV</sequence>
<reference evidence="1" key="2">
    <citation type="journal article" date="2017" name="Nat. Commun.">
        <title>Single-virus genomics reveals hidden cosmopolitan and abundant viruses.</title>
        <authorList>
            <person name="Martinez-Hernandez F."/>
            <person name="Fornas O."/>
            <person name="Lluesma Gomez M."/>
            <person name="Bolduc B."/>
            <person name="de la Cruz Pena M.J."/>
            <person name="Martinez J.M."/>
            <person name="Anton J."/>
            <person name="Gasol J.M."/>
            <person name="Rosselli R."/>
            <person name="Rodriguez-Valera F."/>
            <person name="Sullivan M.B."/>
            <person name="Acinas S.G."/>
            <person name="Martinez-Garcia M."/>
        </authorList>
    </citation>
    <scope>NUCLEOTIDE SEQUENCE</scope>
</reference>
<evidence type="ECO:0000313" key="1">
    <source>
        <dbReference type="EMBL" id="ASF00577.1"/>
    </source>
</evidence>
<name>A0A218MMR4_9VIRU</name>